<evidence type="ECO:0000313" key="3">
    <source>
        <dbReference type="EMBL" id="NOU68878.1"/>
    </source>
</evidence>
<dbReference type="InterPro" id="IPR014710">
    <property type="entry name" value="RmlC-like_jellyroll"/>
</dbReference>
<dbReference type="Gene3D" id="1.10.260.40">
    <property type="entry name" value="lambda repressor-like DNA-binding domains"/>
    <property type="match status" value="1"/>
</dbReference>
<dbReference type="CDD" id="cd00093">
    <property type="entry name" value="HTH_XRE"/>
    <property type="match status" value="1"/>
</dbReference>
<accession>A0ABX1XK03</accession>
<reference evidence="3 4" key="1">
    <citation type="submission" date="2019-10" db="EMBL/GenBank/DDBJ databases">
        <title>Description of Paenibacillus humi sp. nov.</title>
        <authorList>
            <person name="Carlier A."/>
            <person name="Qi S."/>
        </authorList>
    </citation>
    <scope>NUCLEOTIDE SEQUENCE [LARGE SCALE GENOMIC DNA]</scope>
    <source>
        <strain evidence="3 4">LMG 31461</strain>
    </source>
</reference>
<keyword evidence="4" id="KW-1185">Reference proteome</keyword>
<evidence type="ECO:0000259" key="2">
    <source>
        <dbReference type="PROSITE" id="PS50943"/>
    </source>
</evidence>
<dbReference type="InterPro" id="IPR011051">
    <property type="entry name" value="RmlC_Cupin_sf"/>
</dbReference>
<dbReference type="PANTHER" id="PTHR46797:SF1">
    <property type="entry name" value="METHYLPHOSPHONATE SYNTHASE"/>
    <property type="match status" value="1"/>
</dbReference>
<dbReference type="SMART" id="SM00530">
    <property type="entry name" value="HTH_XRE"/>
    <property type="match status" value="1"/>
</dbReference>
<evidence type="ECO:0000256" key="1">
    <source>
        <dbReference type="ARBA" id="ARBA00023125"/>
    </source>
</evidence>
<gene>
    <name evidence="3" type="ORF">GC096_33200</name>
</gene>
<evidence type="ECO:0000313" key="4">
    <source>
        <dbReference type="Proteomes" id="UP000653578"/>
    </source>
</evidence>
<proteinExistence type="predicted"/>
<dbReference type="CDD" id="cd02209">
    <property type="entry name" value="cupin_XRE_C"/>
    <property type="match status" value="1"/>
</dbReference>
<dbReference type="PANTHER" id="PTHR46797">
    <property type="entry name" value="HTH-TYPE TRANSCRIPTIONAL REGULATOR"/>
    <property type="match status" value="1"/>
</dbReference>
<dbReference type="SUPFAM" id="SSF51182">
    <property type="entry name" value="RmlC-like cupins"/>
    <property type="match status" value="1"/>
</dbReference>
<dbReference type="InterPro" id="IPR013096">
    <property type="entry name" value="Cupin_2"/>
</dbReference>
<organism evidence="3 4">
    <name type="scientific">Paenibacillus plantarum</name>
    <dbReference type="NCBI Taxonomy" id="2654975"/>
    <lineage>
        <taxon>Bacteria</taxon>
        <taxon>Bacillati</taxon>
        <taxon>Bacillota</taxon>
        <taxon>Bacilli</taxon>
        <taxon>Bacillales</taxon>
        <taxon>Paenibacillaceae</taxon>
        <taxon>Paenibacillus</taxon>
    </lineage>
</organism>
<dbReference type="InterPro" id="IPR010982">
    <property type="entry name" value="Lambda_DNA-bd_dom_sf"/>
</dbReference>
<dbReference type="SUPFAM" id="SSF47413">
    <property type="entry name" value="lambda repressor-like DNA-binding domains"/>
    <property type="match status" value="1"/>
</dbReference>
<sequence>MLGKRIRVIRKEQRRTQEEIAKVCGFTKSLLSKIESGQTMPAVATLMKIANALGVKVSDLLDEEAPNETVWTCANQYQDETKWIQTDKGYSFFAFAIGRRNKIMQPYLFIAKQGEVKKHLFSHEGEEFIYVLSGSMRYKVGNTDYVMNEGDGIYFNSMEEHTVTPISEQVKYLAVFTEMNANEKA</sequence>
<comment type="caution">
    <text evidence="3">The sequence shown here is derived from an EMBL/GenBank/DDBJ whole genome shotgun (WGS) entry which is preliminary data.</text>
</comment>
<dbReference type="Pfam" id="PF01381">
    <property type="entry name" value="HTH_3"/>
    <property type="match status" value="1"/>
</dbReference>
<dbReference type="RefSeq" id="WP_171636626.1">
    <property type="nucleotide sequence ID" value="NZ_WHNY01000082.1"/>
</dbReference>
<dbReference type="InterPro" id="IPR050807">
    <property type="entry name" value="TransReg_Diox_bact_type"/>
</dbReference>
<dbReference type="Proteomes" id="UP000653578">
    <property type="component" value="Unassembled WGS sequence"/>
</dbReference>
<feature type="domain" description="HTH cro/C1-type" evidence="2">
    <location>
        <begin position="6"/>
        <end position="60"/>
    </location>
</feature>
<keyword evidence="1" id="KW-0238">DNA-binding</keyword>
<dbReference type="Pfam" id="PF07883">
    <property type="entry name" value="Cupin_2"/>
    <property type="match status" value="1"/>
</dbReference>
<name>A0ABX1XK03_9BACL</name>
<dbReference type="InterPro" id="IPR001387">
    <property type="entry name" value="Cro/C1-type_HTH"/>
</dbReference>
<protein>
    <submittedName>
        <fullName evidence="3">Helix-turn-helix domain-containing protein</fullName>
    </submittedName>
</protein>
<dbReference type="Gene3D" id="2.60.120.10">
    <property type="entry name" value="Jelly Rolls"/>
    <property type="match status" value="1"/>
</dbReference>
<dbReference type="PROSITE" id="PS50943">
    <property type="entry name" value="HTH_CROC1"/>
    <property type="match status" value="1"/>
</dbReference>
<dbReference type="EMBL" id="WHNY01000082">
    <property type="protein sequence ID" value="NOU68878.1"/>
    <property type="molecule type" value="Genomic_DNA"/>
</dbReference>